<comment type="catalytic activity">
    <reaction evidence="10 11">
        <text>(R)-pantoate + NADP(+) = 2-dehydropantoate + NADPH + H(+)</text>
        <dbReference type="Rhea" id="RHEA:16233"/>
        <dbReference type="ChEBI" id="CHEBI:11561"/>
        <dbReference type="ChEBI" id="CHEBI:15378"/>
        <dbReference type="ChEBI" id="CHEBI:15980"/>
        <dbReference type="ChEBI" id="CHEBI:57783"/>
        <dbReference type="ChEBI" id="CHEBI:58349"/>
        <dbReference type="EC" id="1.1.1.169"/>
    </reaction>
</comment>
<dbReference type="InterPro" id="IPR003710">
    <property type="entry name" value="ApbA"/>
</dbReference>
<comment type="similarity">
    <text evidence="3 11">Belongs to the ketopantoate reductase family.</text>
</comment>
<protein>
    <recommendedName>
        <fullName evidence="5 11">2-dehydropantoate 2-reductase</fullName>
        <ecNumber evidence="4 11">1.1.1.169</ecNumber>
    </recommendedName>
    <alternativeName>
        <fullName evidence="9 11">Ketopantoate reductase</fullName>
    </alternativeName>
</protein>
<evidence type="ECO:0000256" key="1">
    <source>
        <dbReference type="ARBA" id="ARBA00002919"/>
    </source>
</evidence>
<dbReference type="EC" id="1.1.1.169" evidence="4 11"/>
<dbReference type="PANTHER" id="PTHR43765:SF2">
    <property type="entry name" value="2-DEHYDROPANTOATE 2-REDUCTASE"/>
    <property type="match status" value="1"/>
</dbReference>
<dbReference type="InterPro" id="IPR036291">
    <property type="entry name" value="NAD(P)-bd_dom_sf"/>
</dbReference>
<dbReference type="InterPro" id="IPR008927">
    <property type="entry name" value="6-PGluconate_DH-like_C_sf"/>
</dbReference>
<feature type="domain" description="Ketopantoate reductase N-terminal" evidence="12">
    <location>
        <begin position="3"/>
        <end position="150"/>
    </location>
</feature>
<dbReference type="SUPFAM" id="SSF51735">
    <property type="entry name" value="NAD(P)-binding Rossmann-fold domains"/>
    <property type="match status" value="1"/>
</dbReference>
<evidence type="ECO:0000256" key="8">
    <source>
        <dbReference type="ARBA" id="ARBA00023002"/>
    </source>
</evidence>
<organism evidence="14 15">
    <name type="scientific">Fructobacillus ficulneus</name>
    <dbReference type="NCBI Taxonomy" id="157463"/>
    <lineage>
        <taxon>Bacteria</taxon>
        <taxon>Bacillati</taxon>
        <taxon>Bacillota</taxon>
        <taxon>Bacilli</taxon>
        <taxon>Lactobacillales</taxon>
        <taxon>Lactobacillaceae</taxon>
        <taxon>Fructobacillus</taxon>
    </lineage>
</organism>
<dbReference type="InterPro" id="IPR013752">
    <property type="entry name" value="KPA_reductase"/>
</dbReference>
<dbReference type="Gene3D" id="3.40.50.720">
    <property type="entry name" value="NAD(P)-binding Rossmann-like Domain"/>
    <property type="match status" value="1"/>
</dbReference>
<dbReference type="GO" id="GO:0015940">
    <property type="term" value="P:pantothenate biosynthetic process"/>
    <property type="evidence" value="ECO:0007669"/>
    <property type="project" value="UniProtKB-UniPathway"/>
</dbReference>
<dbReference type="STRING" id="157463.GCA_001047075_01417"/>
<keyword evidence="6 11" id="KW-0566">Pantothenate biosynthesis</keyword>
<accession>A0A0K8MKX5</accession>
<comment type="function">
    <text evidence="1 11">Catalyzes the NADPH-dependent reduction of ketopantoate into pantoic acid.</text>
</comment>
<comment type="pathway">
    <text evidence="2 11">Cofactor biosynthesis; (R)-pantothenate biosynthesis; (R)-pantoate from 3-methyl-2-oxobutanoate: step 2/2.</text>
</comment>
<dbReference type="AlphaFoldDB" id="A0A0K8MKX5"/>
<dbReference type="InterPro" id="IPR050838">
    <property type="entry name" value="Ketopantoate_reductase"/>
</dbReference>
<reference evidence="14 15" key="1">
    <citation type="journal article" date="2015" name="BMC Genomics">
        <title>Comparative genomics of Fructobacillus spp. and Leuconostoc spp. reveals niche-specific evolution of Fructobacillus spp.</title>
        <authorList>
            <person name="Endo A."/>
            <person name="Tanizawa Y."/>
            <person name="Tanaka N."/>
            <person name="Maeno S."/>
            <person name="Kumar H."/>
            <person name="Shiwa Y."/>
            <person name="Okada S."/>
            <person name="Yoshikawa H."/>
            <person name="Dicks L."/>
            <person name="Nakagawa J."/>
            <person name="Arita M."/>
        </authorList>
    </citation>
    <scope>NUCLEOTIDE SEQUENCE [LARGE SCALE GENOMIC DNA]</scope>
    <source>
        <strain evidence="14 15">JCM 12225</strain>
    </source>
</reference>
<evidence type="ECO:0000256" key="2">
    <source>
        <dbReference type="ARBA" id="ARBA00004994"/>
    </source>
</evidence>
<dbReference type="PANTHER" id="PTHR43765">
    <property type="entry name" value="2-DEHYDROPANTOATE 2-REDUCTASE-RELATED"/>
    <property type="match status" value="1"/>
</dbReference>
<dbReference type="GO" id="GO:0005737">
    <property type="term" value="C:cytoplasm"/>
    <property type="evidence" value="ECO:0007669"/>
    <property type="project" value="TreeGrafter"/>
</dbReference>
<dbReference type="SUPFAM" id="SSF48179">
    <property type="entry name" value="6-phosphogluconate dehydrogenase C-terminal domain-like"/>
    <property type="match status" value="1"/>
</dbReference>
<evidence type="ECO:0000256" key="9">
    <source>
        <dbReference type="ARBA" id="ARBA00032024"/>
    </source>
</evidence>
<proteinExistence type="inferred from homology"/>
<dbReference type="InterPro" id="IPR013328">
    <property type="entry name" value="6PGD_dom2"/>
</dbReference>
<gene>
    <name evidence="14" type="ORF">FFIC_285540</name>
</gene>
<keyword evidence="8 11" id="KW-0560">Oxidoreductase</keyword>
<evidence type="ECO:0000256" key="6">
    <source>
        <dbReference type="ARBA" id="ARBA00022655"/>
    </source>
</evidence>
<keyword evidence="7 11" id="KW-0521">NADP</keyword>
<sequence>MKYAVVGAGAMGLRYGLLLQENAGVEVDFVEPTKASLDAIHAQGDVVYRSVDHQDRTAIPVKAYSPEEYTGQPDVWIFFMKQMQLADTLTRLAPKFQPGQTALGAMNGMGHLEKFQQYFDDDHIIGGTAMIATILNDFGDVDFIGGTGSVYANMTEKPSEVMDQVQADFTKAELNPSYSENLLGTLLTKVAFNSVENSVHTMFQARVGETMAYPNYIEGVAKPMLDEAYAATKAAGIELLETEDEMLDKIVRLSTGAFAQHFPSMYQDFVKGRETEVDYINGYFTALADKHGVPAPTQKLVTNLVHLAEAMREFNPPKNKLAPAEQ</sequence>
<dbReference type="Proteomes" id="UP000253891">
    <property type="component" value="Unassembled WGS sequence"/>
</dbReference>
<evidence type="ECO:0000256" key="3">
    <source>
        <dbReference type="ARBA" id="ARBA00007870"/>
    </source>
</evidence>
<keyword evidence="15" id="KW-1185">Reference proteome</keyword>
<dbReference type="GO" id="GO:0008677">
    <property type="term" value="F:2-dehydropantoate 2-reductase activity"/>
    <property type="evidence" value="ECO:0007669"/>
    <property type="project" value="UniProtKB-EC"/>
</dbReference>
<dbReference type="EMBL" id="DF968005">
    <property type="protein sequence ID" value="GAP00535.1"/>
    <property type="molecule type" value="Genomic_DNA"/>
</dbReference>
<evidence type="ECO:0000256" key="10">
    <source>
        <dbReference type="ARBA" id="ARBA00048793"/>
    </source>
</evidence>
<evidence type="ECO:0000256" key="11">
    <source>
        <dbReference type="RuleBase" id="RU362068"/>
    </source>
</evidence>
<dbReference type="RefSeq" id="WP_061993822.1">
    <property type="nucleotide sequence ID" value="NZ_DF968005.1"/>
</dbReference>
<evidence type="ECO:0000256" key="4">
    <source>
        <dbReference type="ARBA" id="ARBA00013014"/>
    </source>
</evidence>
<name>A0A0K8MKX5_9LACO</name>
<dbReference type="Pfam" id="PF08546">
    <property type="entry name" value="ApbA_C"/>
    <property type="match status" value="1"/>
</dbReference>
<evidence type="ECO:0000256" key="5">
    <source>
        <dbReference type="ARBA" id="ARBA00019465"/>
    </source>
</evidence>
<evidence type="ECO:0000259" key="12">
    <source>
        <dbReference type="Pfam" id="PF02558"/>
    </source>
</evidence>
<evidence type="ECO:0000313" key="14">
    <source>
        <dbReference type="EMBL" id="GAP00535.1"/>
    </source>
</evidence>
<dbReference type="Gene3D" id="1.10.1040.10">
    <property type="entry name" value="N-(1-d-carboxylethyl)-l-norvaline Dehydrogenase, domain 2"/>
    <property type="match status" value="1"/>
</dbReference>
<dbReference type="GO" id="GO:0050661">
    <property type="term" value="F:NADP binding"/>
    <property type="evidence" value="ECO:0007669"/>
    <property type="project" value="TreeGrafter"/>
</dbReference>
<dbReference type="Pfam" id="PF02558">
    <property type="entry name" value="ApbA"/>
    <property type="match status" value="1"/>
</dbReference>
<evidence type="ECO:0000256" key="7">
    <source>
        <dbReference type="ARBA" id="ARBA00022857"/>
    </source>
</evidence>
<dbReference type="UniPathway" id="UPA00028">
    <property type="reaction ID" value="UER00004"/>
</dbReference>
<dbReference type="NCBIfam" id="TIGR00745">
    <property type="entry name" value="apbA_panE"/>
    <property type="match status" value="1"/>
</dbReference>
<dbReference type="OrthoDB" id="9800163at2"/>
<evidence type="ECO:0000259" key="13">
    <source>
        <dbReference type="Pfam" id="PF08546"/>
    </source>
</evidence>
<dbReference type="InterPro" id="IPR013332">
    <property type="entry name" value="KPR_N"/>
</dbReference>
<feature type="domain" description="Ketopantoate reductase C-terminal" evidence="13">
    <location>
        <begin position="182"/>
        <end position="308"/>
    </location>
</feature>
<evidence type="ECO:0000313" key="15">
    <source>
        <dbReference type="Proteomes" id="UP000253891"/>
    </source>
</evidence>